<dbReference type="Gene3D" id="1.10.10.60">
    <property type="entry name" value="Homeodomain-like"/>
    <property type="match status" value="2"/>
</dbReference>
<dbReference type="InterPro" id="IPR018062">
    <property type="entry name" value="HTH_AraC-typ_CS"/>
</dbReference>
<evidence type="ECO:0000313" key="5">
    <source>
        <dbReference type="EMBL" id="RIX53656.1"/>
    </source>
</evidence>
<dbReference type="InterPro" id="IPR020449">
    <property type="entry name" value="Tscrpt_reg_AraC-type_HTH"/>
</dbReference>
<evidence type="ECO:0000313" key="6">
    <source>
        <dbReference type="Proteomes" id="UP000266482"/>
    </source>
</evidence>
<dbReference type="Proteomes" id="UP000266482">
    <property type="component" value="Unassembled WGS sequence"/>
</dbReference>
<dbReference type="InterPro" id="IPR009057">
    <property type="entry name" value="Homeodomain-like_sf"/>
</dbReference>
<dbReference type="GO" id="GO:0043565">
    <property type="term" value="F:sequence-specific DNA binding"/>
    <property type="evidence" value="ECO:0007669"/>
    <property type="project" value="InterPro"/>
</dbReference>
<dbReference type="PROSITE" id="PS00041">
    <property type="entry name" value="HTH_ARAC_FAMILY_1"/>
    <property type="match status" value="1"/>
</dbReference>
<keyword evidence="3" id="KW-0804">Transcription</keyword>
<dbReference type="PROSITE" id="PS01124">
    <property type="entry name" value="HTH_ARAC_FAMILY_2"/>
    <property type="match status" value="1"/>
</dbReference>
<dbReference type="SUPFAM" id="SSF51215">
    <property type="entry name" value="Regulatory protein AraC"/>
    <property type="match status" value="1"/>
</dbReference>
<keyword evidence="6" id="KW-1185">Reference proteome</keyword>
<dbReference type="SMART" id="SM00342">
    <property type="entry name" value="HTH_ARAC"/>
    <property type="match status" value="1"/>
</dbReference>
<dbReference type="InterPro" id="IPR003313">
    <property type="entry name" value="AraC-bd"/>
</dbReference>
<dbReference type="InterPro" id="IPR037923">
    <property type="entry name" value="HTH-like"/>
</dbReference>
<proteinExistence type="predicted"/>
<protein>
    <submittedName>
        <fullName evidence="5">AraC family transcriptional regulator</fullName>
    </submittedName>
</protein>
<evidence type="ECO:0000259" key="4">
    <source>
        <dbReference type="PROSITE" id="PS01124"/>
    </source>
</evidence>
<feature type="domain" description="HTH araC/xylS-type" evidence="4">
    <location>
        <begin position="160"/>
        <end position="258"/>
    </location>
</feature>
<evidence type="ECO:0000256" key="2">
    <source>
        <dbReference type="ARBA" id="ARBA00023125"/>
    </source>
</evidence>
<accession>A0A3A1V1I0</accession>
<keyword evidence="2" id="KW-0238">DNA-binding</keyword>
<dbReference type="PANTHER" id="PTHR43280">
    <property type="entry name" value="ARAC-FAMILY TRANSCRIPTIONAL REGULATOR"/>
    <property type="match status" value="1"/>
</dbReference>
<sequence>MLSVQNLFLRQGMNWYEEHEAFADTAYLIIVTYGKCVYWVDGHKTLAEKGDFLFVPPGAPFYGKSVPTVFHEQYVLQLKLTNQASAFERLAMFGKAAFTQAKAGCYELVLERLRGIWKEWRENVPCSDLRAAALALDALVLWSRELELGEKADISLQHAERMKSYIQEHYRSKITKEHLGEWIGRSPNHAATLFRRMTGQTISEYAHSVRMRTAAYLLTESLLTVTEIAEYLGYSDASYFQRIFKRTTGQSPSEYLKERPMQV</sequence>
<comment type="caution">
    <text evidence="5">The sequence shown here is derived from an EMBL/GenBank/DDBJ whole genome shotgun (WGS) entry which is preliminary data.</text>
</comment>
<dbReference type="Pfam" id="PF12833">
    <property type="entry name" value="HTH_18"/>
    <property type="match status" value="1"/>
</dbReference>
<dbReference type="InterPro" id="IPR018060">
    <property type="entry name" value="HTH_AraC"/>
</dbReference>
<evidence type="ECO:0000256" key="3">
    <source>
        <dbReference type="ARBA" id="ARBA00023163"/>
    </source>
</evidence>
<evidence type="ECO:0000256" key="1">
    <source>
        <dbReference type="ARBA" id="ARBA00023015"/>
    </source>
</evidence>
<dbReference type="RefSeq" id="WP_119599343.1">
    <property type="nucleotide sequence ID" value="NZ_QXQA01000004.1"/>
</dbReference>
<dbReference type="GO" id="GO:0003700">
    <property type="term" value="F:DNA-binding transcription factor activity"/>
    <property type="evidence" value="ECO:0007669"/>
    <property type="project" value="InterPro"/>
</dbReference>
<dbReference type="PANTHER" id="PTHR43280:SF10">
    <property type="entry name" value="REGULATORY PROTEIN POCR"/>
    <property type="match status" value="1"/>
</dbReference>
<dbReference type="PRINTS" id="PR00032">
    <property type="entry name" value="HTHARAC"/>
</dbReference>
<organism evidence="5 6">
    <name type="scientific">Paenibacillus nanensis</name>
    <dbReference type="NCBI Taxonomy" id="393251"/>
    <lineage>
        <taxon>Bacteria</taxon>
        <taxon>Bacillati</taxon>
        <taxon>Bacillota</taxon>
        <taxon>Bacilli</taxon>
        <taxon>Bacillales</taxon>
        <taxon>Paenibacillaceae</taxon>
        <taxon>Paenibacillus</taxon>
    </lineage>
</organism>
<dbReference type="SUPFAM" id="SSF46689">
    <property type="entry name" value="Homeodomain-like"/>
    <property type="match status" value="2"/>
</dbReference>
<dbReference type="EMBL" id="QXQA01000004">
    <property type="protein sequence ID" value="RIX53656.1"/>
    <property type="molecule type" value="Genomic_DNA"/>
</dbReference>
<reference evidence="5 6" key="1">
    <citation type="submission" date="2018-09" db="EMBL/GenBank/DDBJ databases">
        <title>Paenibacillus aracenensis nov. sp. isolated from a cave in southern Spain.</title>
        <authorList>
            <person name="Jurado V."/>
            <person name="Gutierrez-Patricio S."/>
            <person name="Gonzalez-Pimentel J.L."/>
            <person name="Miller A.Z."/>
            <person name="Laiz L."/>
            <person name="Saiz-Jimenez C."/>
        </authorList>
    </citation>
    <scope>NUCLEOTIDE SEQUENCE [LARGE SCALE GENOMIC DNA]</scope>
    <source>
        <strain evidence="5 6">DSM 22867</strain>
    </source>
</reference>
<dbReference type="AlphaFoldDB" id="A0A3A1V1I0"/>
<dbReference type="Pfam" id="PF02311">
    <property type="entry name" value="AraC_binding"/>
    <property type="match status" value="1"/>
</dbReference>
<keyword evidence="1" id="KW-0805">Transcription regulation</keyword>
<dbReference type="OrthoDB" id="2644630at2"/>
<name>A0A3A1V1I0_9BACL</name>
<gene>
    <name evidence="5" type="ORF">D3P08_09530</name>
</gene>